<organism evidence="3 4">
    <name type="scientific">Ustilago trichophora</name>
    <dbReference type="NCBI Taxonomy" id="86804"/>
    <lineage>
        <taxon>Eukaryota</taxon>
        <taxon>Fungi</taxon>
        <taxon>Dikarya</taxon>
        <taxon>Basidiomycota</taxon>
        <taxon>Ustilaginomycotina</taxon>
        <taxon>Ustilaginomycetes</taxon>
        <taxon>Ustilaginales</taxon>
        <taxon>Ustilaginaceae</taxon>
        <taxon>Ustilago</taxon>
    </lineage>
</organism>
<feature type="compositionally biased region" description="Polar residues" evidence="1">
    <location>
        <begin position="82"/>
        <end position="94"/>
    </location>
</feature>
<name>A0A5C3EDP0_9BASI</name>
<dbReference type="AlphaFoldDB" id="A0A5C3EDP0"/>
<feature type="region of interest" description="Disordered" evidence="1">
    <location>
        <begin position="62"/>
        <end position="151"/>
    </location>
</feature>
<sequence>MSRLGCMALCLAFLLGMNISRSLAMDDPGNRMVRIPGSNEWIPASQFFPVEKKARYDFTPLREEPSSHQPVEAGEAQAWNKPPNSRTSGSNPTMPDSFPKTHDGRPLSYQWPRELRARQDASHAAGPSRSRGGPVVQENPNGLLGSLKPDKSKFRNVEYPLDSPELAHLYGDDGSRPANFAQLSQGASEDGRTIFLEVNPVKFYPEPNILNRLQRAIVDKLQELEIPLGEHDGSNHRFLNGRFLLPPLEQTGNGLKMPENALHRLSGIPSHRLLRDSATKPAYIYKLVLPKEGDEEEARYILATTASPGVHTDIVRSHHHGARDDSHFWLFFESRTPQHRRRQWLVLLGGMNIPRRARERFESVDFITRFKRALPRPIV</sequence>
<reference evidence="3 4" key="1">
    <citation type="submission" date="2018-03" db="EMBL/GenBank/DDBJ databases">
        <authorList>
            <person name="Guldener U."/>
        </authorList>
    </citation>
    <scope>NUCLEOTIDE SEQUENCE [LARGE SCALE GENOMIC DNA]</scope>
    <source>
        <strain evidence="3 4">NBRC100155</strain>
    </source>
</reference>
<keyword evidence="4" id="KW-1185">Reference proteome</keyword>
<dbReference type="Proteomes" id="UP000324022">
    <property type="component" value="Unassembled WGS sequence"/>
</dbReference>
<evidence type="ECO:0000256" key="2">
    <source>
        <dbReference type="SAM" id="SignalP"/>
    </source>
</evidence>
<evidence type="ECO:0000313" key="3">
    <source>
        <dbReference type="EMBL" id="SPO27279.1"/>
    </source>
</evidence>
<protein>
    <recommendedName>
        <fullName evidence="5">Effector family protein Eff1</fullName>
    </recommendedName>
</protein>
<proteinExistence type="predicted"/>
<accession>A0A5C3EDP0</accession>
<dbReference type="EMBL" id="OOIN01000017">
    <property type="protein sequence ID" value="SPO27279.1"/>
    <property type="molecule type" value="Genomic_DNA"/>
</dbReference>
<feature type="chain" id="PRO_5022747776" description="Effector family protein Eff1" evidence="2">
    <location>
        <begin position="25"/>
        <end position="379"/>
    </location>
</feature>
<keyword evidence="2" id="KW-0732">Signal</keyword>
<evidence type="ECO:0008006" key="5">
    <source>
        <dbReference type="Google" id="ProtNLM"/>
    </source>
</evidence>
<evidence type="ECO:0000313" key="4">
    <source>
        <dbReference type="Proteomes" id="UP000324022"/>
    </source>
</evidence>
<feature type="signal peptide" evidence="2">
    <location>
        <begin position="1"/>
        <end position="24"/>
    </location>
</feature>
<gene>
    <name evidence="3" type="ORF">UTRI_10396</name>
</gene>
<evidence type="ECO:0000256" key="1">
    <source>
        <dbReference type="SAM" id="MobiDB-lite"/>
    </source>
</evidence>